<proteinExistence type="predicted"/>
<keyword evidence="2" id="KW-0472">Membrane</keyword>
<protein>
    <recommendedName>
        <fullName evidence="5">Acid phosphatase</fullName>
    </recommendedName>
</protein>
<evidence type="ECO:0000256" key="1">
    <source>
        <dbReference type="SAM" id="MobiDB-lite"/>
    </source>
</evidence>
<dbReference type="InterPro" id="IPR005519">
    <property type="entry name" value="Acid_phosphat_B-like"/>
</dbReference>
<keyword evidence="4" id="KW-1185">Reference proteome</keyword>
<evidence type="ECO:0000256" key="2">
    <source>
        <dbReference type="SAM" id="Phobius"/>
    </source>
</evidence>
<evidence type="ECO:0008006" key="5">
    <source>
        <dbReference type="Google" id="ProtNLM"/>
    </source>
</evidence>
<dbReference type="Gene3D" id="3.40.50.1000">
    <property type="entry name" value="HAD superfamily/HAD-like"/>
    <property type="match status" value="1"/>
</dbReference>
<dbReference type="PANTHER" id="PTHR31284">
    <property type="entry name" value="ACID PHOSPHATASE-LIKE PROTEIN"/>
    <property type="match status" value="1"/>
</dbReference>
<sequence length="316" mass="36069">MSTYGHDMEREYSTHSLPSRRGSEMGSHYSTDAGIYMSSFAATVFLSGLVIVGVSLLSLLFALTVMLRSCQSGSSEGPEMYMSTNNYYYCRNFALHAELNSLGADSFPAICKDFITRYVKEGHYRRDLNITVGIVEDFFSSLKPQNDGRDIVLMDVDDLLVSDTLSTNHLIHRVDEDALHDSGKDEEYLKHIFVMKLYLKLQSGQWPLILVSRKPEKLRNATINCLTSIGCHGWSSLIMRMENEMEMDFQQFLSRQRSTLEREGFRVIASISSQMDALRGPSLGNRIFKLPNPVFMHSSVEIENQLQKRMLRQENR</sequence>
<keyword evidence="2" id="KW-0812">Transmembrane</keyword>
<gene>
    <name evidence="3" type="ORF">ACJIZ3_006065</name>
</gene>
<name>A0ABD3S6N2_9LAMI</name>
<organism evidence="3 4">
    <name type="scientific">Penstemon smallii</name>
    <dbReference type="NCBI Taxonomy" id="265156"/>
    <lineage>
        <taxon>Eukaryota</taxon>
        <taxon>Viridiplantae</taxon>
        <taxon>Streptophyta</taxon>
        <taxon>Embryophyta</taxon>
        <taxon>Tracheophyta</taxon>
        <taxon>Spermatophyta</taxon>
        <taxon>Magnoliopsida</taxon>
        <taxon>eudicotyledons</taxon>
        <taxon>Gunneridae</taxon>
        <taxon>Pentapetalae</taxon>
        <taxon>asterids</taxon>
        <taxon>lamiids</taxon>
        <taxon>Lamiales</taxon>
        <taxon>Plantaginaceae</taxon>
        <taxon>Cheloneae</taxon>
        <taxon>Penstemon</taxon>
    </lineage>
</organism>
<feature type="compositionally biased region" description="Basic and acidic residues" evidence="1">
    <location>
        <begin position="1"/>
        <end position="13"/>
    </location>
</feature>
<keyword evidence="2" id="KW-1133">Transmembrane helix</keyword>
<dbReference type="InterPro" id="IPR023214">
    <property type="entry name" value="HAD_sf"/>
</dbReference>
<dbReference type="EMBL" id="JBJXBP010000007">
    <property type="protein sequence ID" value="KAL3820160.1"/>
    <property type="molecule type" value="Genomic_DNA"/>
</dbReference>
<feature type="transmembrane region" description="Helical" evidence="2">
    <location>
        <begin position="35"/>
        <end position="63"/>
    </location>
</feature>
<evidence type="ECO:0000313" key="4">
    <source>
        <dbReference type="Proteomes" id="UP001634393"/>
    </source>
</evidence>
<dbReference type="PANTHER" id="PTHR31284:SF22">
    <property type="entry name" value="ACID PHOSPHATASE"/>
    <property type="match status" value="1"/>
</dbReference>
<feature type="region of interest" description="Disordered" evidence="1">
    <location>
        <begin position="1"/>
        <end position="25"/>
    </location>
</feature>
<dbReference type="Pfam" id="PF03767">
    <property type="entry name" value="Acid_phosphat_B"/>
    <property type="match status" value="1"/>
</dbReference>
<comment type="caution">
    <text evidence="3">The sequence shown here is derived from an EMBL/GenBank/DDBJ whole genome shotgun (WGS) entry which is preliminary data.</text>
</comment>
<reference evidence="3 4" key="1">
    <citation type="submission" date="2024-12" db="EMBL/GenBank/DDBJ databases">
        <title>The unique morphological basis and parallel evolutionary history of personate flowers in Penstemon.</title>
        <authorList>
            <person name="Depatie T.H."/>
            <person name="Wessinger C.A."/>
        </authorList>
    </citation>
    <scope>NUCLEOTIDE SEQUENCE [LARGE SCALE GENOMIC DNA]</scope>
    <source>
        <strain evidence="3">WTNN_2</strain>
        <tissue evidence="3">Leaf</tissue>
    </source>
</reference>
<dbReference type="AlphaFoldDB" id="A0ABD3S6N2"/>
<accession>A0ABD3S6N2</accession>
<dbReference type="Proteomes" id="UP001634393">
    <property type="component" value="Unassembled WGS sequence"/>
</dbReference>
<evidence type="ECO:0000313" key="3">
    <source>
        <dbReference type="EMBL" id="KAL3820160.1"/>
    </source>
</evidence>